<dbReference type="PIRSF" id="PIRSF004761">
    <property type="entry name" value="Hydrgn_mat_HypA"/>
    <property type="match status" value="1"/>
</dbReference>
<evidence type="ECO:0000256" key="2">
    <source>
        <dbReference type="ARBA" id="ARBA00022723"/>
    </source>
</evidence>
<comment type="function">
    <text evidence="4">Involved in the maturation of [NiFe] hydrogenases. Required for nickel insertion into the metal center of the hydrogenase.</text>
</comment>
<keyword evidence="1 4" id="KW-0533">Nickel</keyword>
<dbReference type="PANTHER" id="PTHR34535">
    <property type="entry name" value="HYDROGENASE MATURATION FACTOR HYPA"/>
    <property type="match status" value="1"/>
</dbReference>
<comment type="similarity">
    <text evidence="4">Belongs to the HypA/HybF family.</text>
</comment>
<dbReference type="InterPro" id="IPR000688">
    <property type="entry name" value="HypA/HybF"/>
</dbReference>
<feature type="binding site" evidence="4">
    <location>
        <position position="89"/>
    </location>
    <ligand>
        <name>Zn(2+)</name>
        <dbReference type="ChEBI" id="CHEBI:29105"/>
    </ligand>
</feature>
<proteinExistence type="inferred from homology"/>
<dbReference type="Gene3D" id="3.30.2320.80">
    <property type="match status" value="1"/>
</dbReference>
<evidence type="ECO:0000313" key="5">
    <source>
        <dbReference type="EMBL" id="RAI41618.1"/>
    </source>
</evidence>
<dbReference type="AlphaFoldDB" id="A0A327L1N8"/>
<dbReference type="RefSeq" id="WP_111355465.1">
    <property type="nucleotide sequence ID" value="NZ_NHSK01000078.1"/>
</dbReference>
<dbReference type="OrthoDB" id="288014at2"/>
<comment type="caution">
    <text evidence="5">The sequence shown here is derived from an EMBL/GenBank/DDBJ whole genome shotgun (WGS) entry which is preliminary data.</text>
</comment>
<accession>A0A327L1N8</accession>
<sequence length="113" mass="12562">MHELTICDSLIGMLAEERRRRGFRTVTRLRIEIGTLSCLDPEALRFAFDVSTRETFLHGTVLEIDRPPGRATCLDCGADVAVSSRLDACPHCGGVRLDPHGGDQLRLIEMEIL</sequence>
<dbReference type="NCBIfam" id="TIGR00100">
    <property type="entry name" value="hypA"/>
    <property type="match status" value="1"/>
</dbReference>
<gene>
    <name evidence="4 5" type="primary">hypA</name>
    <name evidence="5" type="ORF">CH338_02530</name>
</gene>
<evidence type="ECO:0000256" key="1">
    <source>
        <dbReference type="ARBA" id="ARBA00022596"/>
    </source>
</evidence>
<dbReference type="HAMAP" id="MF_00213">
    <property type="entry name" value="HypA_HybF"/>
    <property type="match status" value="1"/>
</dbReference>
<evidence type="ECO:0000256" key="3">
    <source>
        <dbReference type="ARBA" id="ARBA00022833"/>
    </source>
</evidence>
<dbReference type="GO" id="GO:0008270">
    <property type="term" value="F:zinc ion binding"/>
    <property type="evidence" value="ECO:0007669"/>
    <property type="project" value="UniProtKB-UniRule"/>
</dbReference>
<reference evidence="5 6" key="1">
    <citation type="submission" date="2017-07" db="EMBL/GenBank/DDBJ databases">
        <title>Draft Genome Sequences of Select Purple Nonsulfur Bacteria.</title>
        <authorList>
            <person name="Lasarre B."/>
            <person name="Mckinlay J.B."/>
        </authorList>
    </citation>
    <scope>NUCLEOTIDE SEQUENCE [LARGE SCALE GENOMIC DNA]</scope>
    <source>
        <strain evidence="5 6">DSM 11907</strain>
    </source>
</reference>
<organism evidence="5 6">
    <name type="scientific">Rhodoplanes elegans</name>
    <dbReference type="NCBI Taxonomy" id="29408"/>
    <lineage>
        <taxon>Bacteria</taxon>
        <taxon>Pseudomonadati</taxon>
        <taxon>Pseudomonadota</taxon>
        <taxon>Alphaproteobacteria</taxon>
        <taxon>Hyphomicrobiales</taxon>
        <taxon>Nitrobacteraceae</taxon>
        <taxon>Rhodoplanes</taxon>
    </lineage>
</organism>
<feature type="binding site" evidence="4">
    <location>
        <position position="92"/>
    </location>
    <ligand>
        <name>Zn(2+)</name>
        <dbReference type="ChEBI" id="CHEBI:29105"/>
    </ligand>
</feature>
<feature type="binding site" evidence="4">
    <location>
        <position position="73"/>
    </location>
    <ligand>
        <name>Zn(2+)</name>
        <dbReference type="ChEBI" id="CHEBI:29105"/>
    </ligand>
</feature>
<protein>
    <recommendedName>
        <fullName evidence="4">Hydrogenase maturation factor HypA</fullName>
    </recommendedName>
</protein>
<dbReference type="Pfam" id="PF01155">
    <property type="entry name" value="HypA"/>
    <property type="match status" value="1"/>
</dbReference>
<feature type="binding site" evidence="4">
    <location>
        <position position="2"/>
    </location>
    <ligand>
        <name>Ni(2+)</name>
        <dbReference type="ChEBI" id="CHEBI:49786"/>
    </ligand>
</feature>
<dbReference type="GO" id="GO:0051604">
    <property type="term" value="P:protein maturation"/>
    <property type="evidence" value="ECO:0007669"/>
    <property type="project" value="InterPro"/>
</dbReference>
<evidence type="ECO:0000313" key="6">
    <source>
        <dbReference type="Proteomes" id="UP000248863"/>
    </source>
</evidence>
<evidence type="ECO:0000256" key="4">
    <source>
        <dbReference type="HAMAP-Rule" id="MF_00213"/>
    </source>
</evidence>
<keyword evidence="6" id="KW-1185">Reference proteome</keyword>
<keyword evidence="3 4" id="KW-0862">Zinc</keyword>
<dbReference type="GO" id="GO:0016151">
    <property type="term" value="F:nickel cation binding"/>
    <property type="evidence" value="ECO:0007669"/>
    <property type="project" value="UniProtKB-UniRule"/>
</dbReference>
<dbReference type="EMBL" id="NPEU01000013">
    <property type="protein sequence ID" value="RAI41618.1"/>
    <property type="molecule type" value="Genomic_DNA"/>
</dbReference>
<dbReference type="Proteomes" id="UP000248863">
    <property type="component" value="Unassembled WGS sequence"/>
</dbReference>
<name>A0A327L1N8_9BRAD</name>
<keyword evidence="2 4" id="KW-0479">Metal-binding</keyword>
<feature type="binding site" evidence="4">
    <location>
        <position position="76"/>
    </location>
    <ligand>
        <name>Zn(2+)</name>
        <dbReference type="ChEBI" id="CHEBI:29105"/>
    </ligand>
</feature>
<dbReference type="PANTHER" id="PTHR34535:SF3">
    <property type="entry name" value="HYDROGENASE MATURATION FACTOR HYPA"/>
    <property type="match status" value="1"/>
</dbReference>